<dbReference type="EMBL" id="JARBHB010000011">
    <property type="protein sequence ID" value="KAJ8872365.1"/>
    <property type="molecule type" value="Genomic_DNA"/>
</dbReference>
<evidence type="ECO:0000256" key="1">
    <source>
        <dbReference type="SAM" id="MobiDB-lite"/>
    </source>
</evidence>
<evidence type="ECO:0000256" key="2">
    <source>
        <dbReference type="SAM" id="Phobius"/>
    </source>
</evidence>
<name>A0ABQ9GK21_9NEOP</name>
<sequence length="1449" mass="162038">MGSDKNREVKLLFIQRTPAANASVMAFSAQLTCRLLANRRLVTYTRQLGTGNLLQHAATNQTRSSFQEPRAANRRTGTPTAKEPPRECPYTLRAASERVKRFGRLLASSAGTQARWKKVDPRENPPTSGIVIHDSQHAKIRERPHWESGPFGGGLSYDRRCRPDVPLLNFRWRHLGEPKLGRLPPGTSGLPPGTSCSPALTRRVSLLQLQLFHASPSTFVNVLKFKKNRSVCVGARPWVLREHAHLGEPGSIPGGDRSGIFPRGNHARRCRWSAGGSQHAVVKSRPDLSIPLHVNTSELEEVGCGNAIAGRHTKHSRTPAELRTLQTTTLGEACLHAMATNVSKAYAAIGHSEALMFGDVIMDTSYSRAARGNRKITVALHETGHIVTGCLRSNPVNKIDQPPDIARRTAAEIEKNKPENDHNYNFGHNLTPGEHRENATGYHLPCMTRKTLNRLRTSVSRCKQNSRNATKLRRIRPNSKMVAYEGSRLWEKDAAYEYDTTLVEFLQHEYFKMFDFLKRARSGELKNFLVAATVFFTRLPVCAGGEDESRADHNIGPWSPHSGRTRRKKKKKKIALEGHAFGLDATDVEERRFRLDSTQDATGRVLLVPYCSLVSGRNAFTFPWLRGGYWLLLPGASSAYSNSELQCETVSPDFVIIGFSGLPATMVTNLKTHSRQNAYSEHTEMQFQRKSPDCSMLSGEAQLPLTSTLMTTARTGHPLRNPPIDRRRVKPGGGGAEAGAVALWHRQPLRESHPLGRSTNIQPSELPVDHPLLISHCTLAGRWRGGRGDLVCKTSPLLALPFLSQRSGGGERRPETRVWEQLSTGRGAEILEPPPRARGPALPPPSAQLPRLAINWRARNALRGPGSQEKAVLQPPPGHSLGYYVGVAIDRSLVRYIDTSHAMRYLPKSLILWSTHKTRRKQKMRDVCRNALQRRLRGRFTMGNVYLKNVYVPERMKHSRRVKYELSVRRTIPGSDRKLVIPSRGCLRMEAGKVFVHGLRLSFRTLRCLPYALFAVEGDQSARLRGINRRVFEACRTTTTTSYSKRRTWGRGLAGNERYPRDLTSEHCPLMNAIFPTSAETMHPQTIIRPHRVSPFSPDANPSNITLKTEPGPICKENIGPMIQLSSGHADGSTLDVFVCEHVSGVHVQQVRCQLLCSTVLPLRPNNGLLFLMPLLVVLALVFGIQFRMLKTADTSEKQQNPSHRKSYTRSNKNTFVLIEFSCRRLFQTNPIVSEASFNWQSRHTLAGKYGCSVRFLRVPDVAPAFLPSRRCAAAKHGDLLPAALFRGVCVYLRIQGQEARERYGRYLITRLMPHRSYTQGVQCFRPGPVECKSDLHNTDKFETVDRQLSNVVNKTPGATSRQNLPLARSPKRLAAWSRASFCARVRSGGESGGELTSRACAPVSPRTLQGGRHGMVYTRIPQQQVSPVVMRVRPPWRPVYAKLRAQNF</sequence>
<feature type="transmembrane region" description="Helical" evidence="2">
    <location>
        <begin position="1168"/>
        <end position="1190"/>
    </location>
</feature>
<keyword evidence="2" id="KW-1133">Transmembrane helix</keyword>
<feature type="region of interest" description="Disordered" evidence="1">
    <location>
        <begin position="58"/>
        <end position="86"/>
    </location>
</feature>
<evidence type="ECO:0000313" key="4">
    <source>
        <dbReference type="Proteomes" id="UP001159363"/>
    </source>
</evidence>
<comment type="caution">
    <text evidence="3">The sequence shown here is derived from an EMBL/GenBank/DDBJ whole genome shotgun (WGS) entry which is preliminary data.</text>
</comment>
<keyword evidence="2" id="KW-0812">Transmembrane</keyword>
<evidence type="ECO:0000313" key="3">
    <source>
        <dbReference type="EMBL" id="KAJ8872365.1"/>
    </source>
</evidence>
<protein>
    <submittedName>
        <fullName evidence="3">Uncharacterized protein</fullName>
    </submittedName>
</protein>
<keyword evidence="2" id="KW-0472">Membrane</keyword>
<feature type="compositionally biased region" description="Polar residues" evidence="1">
    <location>
        <begin position="58"/>
        <end position="67"/>
    </location>
</feature>
<proteinExistence type="predicted"/>
<reference evidence="3 4" key="1">
    <citation type="submission" date="2023-02" db="EMBL/GenBank/DDBJ databases">
        <title>LHISI_Scaffold_Assembly.</title>
        <authorList>
            <person name="Stuart O.P."/>
            <person name="Cleave R."/>
            <person name="Magrath M.J.L."/>
            <person name="Mikheyev A.S."/>
        </authorList>
    </citation>
    <scope>NUCLEOTIDE SEQUENCE [LARGE SCALE GENOMIC DNA]</scope>
    <source>
        <strain evidence="3">Daus_M_001</strain>
        <tissue evidence="3">Leg muscle</tissue>
    </source>
</reference>
<dbReference type="Proteomes" id="UP001159363">
    <property type="component" value="Chromosome 10"/>
</dbReference>
<gene>
    <name evidence="3" type="ORF">PR048_025969</name>
</gene>
<keyword evidence="4" id="KW-1185">Reference proteome</keyword>
<accession>A0ABQ9GK21</accession>
<organism evidence="3 4">
    <name type="scientific">Dryococelus australis</name>
    <dbReference type="NCBI Taxonomy" id="614101"/>
    <lineage>
        <taxon>Eukaryota</taxon>
        <taxon>Metazoa</taxon>
        <taxon>Ecdysozoa</taxon>
        <taxon>Arthropoda</taxon>
        <taxon>Hexapoda</taxon>
        <taxon>Insecta</taxon>
        <taxon>Pterygota</taxon>
        <taxon>Neoptera</taxon>
        <taxon>Polyneoptera</taxon>
        <taxon>Phasmatodea</taxon>
        <taxon>Verophasmatodea</taxon>
        <taxon>Anareolatae</taxon>
        <taxon>Phasmatidae</taxon>
        <taxon>Eurycanthinae</taxon>
        <taxon>Dryococelus</taxon>
    </lineage>
</organism>
<feature type="region of interest" description="Disordered" evidence="1">
    <location>
        <begin position="713"/>
        <end position="735"/>
    </location>
</feature>